<gene>
    <name evidence="2" type="ORF">HQ38_07085</name>
    <name evidence="3" type="ORF">NCTC12858_00727</name>
</gene>
<organism evidence="2 4">
    <name type="scientific">Porphyromonas crevioricanis</name>
    <dbReference type="NCBI Taxonomy" id="393921"/>
    <lineage>
        <taxon>Bacteria</taxon>
        <taxon>Pseudomonadati</taxon>
        <taxon>Bacteroidota</taxon>
        <taxon>Bacteroidia</taxon>
        <taxon>Bacteroidales</taxon>
        <taxon>Porphyromonadaceae</taxon>
        <taxon>Porphyromonas</taxon>
    </lineage>
</organism>
<accession>A0A0A2FRC3</accession>
<dbReference type="OrthoDB" id="3034330at2"/>
<dbReference type="Pfam" id="PF19777">
    <property type="entry name" value="DUF6263"/>
    <property type="match status" value="1"/>
</dbReference>
<evidence type="ECO:0000313" key="4">
    <source>
        <dbReference type="Proteomes" id="UP000030136"/>
    </source>
</evidence>
<proteinExistence type="predicted"/>
<dbReference type="EMBL" id="LS483447">
    <property type="protein sequence ID" value="SQH72893.1"/>
    <property type="molecule type" value="Genomic_DNA"/>
</dbReference>
<dbReference type="AlphaFoldDB" id="A0A0A2FRC3"/>
<evidence type="ECO:0000256" key="1">
    <source>
        <dbReference type="SAM" id="SignalP"/>
    </source>
</evidence>
<reference evidence="2 4" key="1">
    <citation type="submission" date="2014-08" db="EMBL/GenBank/DDBJ databases">
        <title>Porphyromonas crevioricanis strain:COT-253_OH1447 Genome sequencing.</title>
        <authorList>
            <person name="Wallis C."/>
            <person name="Deusch O."/>
            <person name="O'Flynn C."/>
            <person name="Davis I."/>
            <person name="Jospin G."/>
            <person name="Darling A.E."/>
            <person name="Coil D.A."/>
            <person name="Alexiev A."/>
            <person name="Horsfall A."/>
            <person name="Kirkwood N."/>
            <person name="Harris S."/>
            <person name="Eisen J.A."/>
        </authorList>
    </citation>
    <scope>NUCLEOTIDE SEQUENCE [LARGE SCALE GENOMIC DNA]</scope>
    <source>
        <strain evidence="4">COT-253 OH1447</strain>
        <strain evidence="2">COT-253_OH1447</strain>
    </source>
</reference>
<feature type="chain" id="PRO_5043118588" description="Lipocalin-like domain-containing protein" evidence="1">
    <location>
        <begin position="23"/>
        <end position="289"/>
    </location>
</feature>
<reference evidence="3 5" key="2">
    <citation type="submission" date="2018-06" db="EMBL/GenBank/DDBJ databases">
        <authorList>
            <consortium name="Pathogen Informatics"/>
            <person name="Doyle S."/>
        </authorList>
    </citation>
    <scope>NUCLEOTIDE SEQUENCE [LARGE SCALE GENOMIC DNA]</scope>
    <source>
        <strain evidence="3 5">NCTC12858</strain>
    </source>
</reference>
<feature type="signal peptide" evidence="1">
    <location>
        <begin position="1"/>
        <end position="22"/>
    </location>
</feature>
<dbReference type="InterPro" id="IPR046230">
    <property type="entry name" value="DUF6263"/>
</dbReference>
<evidence type="ECO:0000313" key="2">
    <source>
        <dbReference type="EMBL" id="KGN93967.1"/>
    </source>
</evidence>
<dbReference type="Proteomes" id="UP000030136">
    <property type="component" value="Unassembled WGS sequence"/>
</dbReference>
<dbReference type="RefSeq" id="WP_023936149.1">
    <property type="nucleotide sequence ID" value="NZ_FUXH01000002.1"/>
</dbReference>
<sequence length="289" mass="31531">MTIKRTILLFVAAMAIAVGASAQQKYNLRLNLADKAAYTVSTEHNNSSTVNAAGQQMKLGQRMKVSTKMSYDKLSDGNFRCTMTIGRIDMEADAMGQTMQISSADATTNEQNKLFKAIVNKPIYTTLSPQGRSLGKEDVSQIEQAVESIMPNLGKAMAEQMRSQAVTNNFYFPNHPVAVGESWVCELSNNLPTMAGKGETLTVKQTIKCTLKEVTDKFFVLNTVGDIITNENGIELKGLQETKLYIDRNTGIVDHATVKANLGGHVSQMGQEMDVKSIVSGKVIVKPVK</sequence>
<name>A0A0A2FRC3_9PORP</name>
<dbReference type="EMBL" id="JQJC01000021">
    <property type="protein sequence ID" value="KGN93967.1"/>
    <property type="molecule type" value="Genomic_DNA"/>
</dbReference>
<keyword evidence="1" id="KW-0732">Signal</keyword>
<evidence type="ECO:0000313" key="5">
    <source>
        <dbReference type="Proteomes" id="UP000249300"/>
    </source>
</evidence>
<evidence type="ECO:0000313" key="3">
    <source>
        <dbReference type="EMBL" id="SQH72893.1"/>
    </source>
</evidence>
<dbReference type="STRING" id="393921.HQ45_01310"/>
<protein>
    <recommendedName>
        <fullName evidence="6">Lipocalin-like domain-containing protein</fullName>
    </recommendedName>
</protein>
<dbReference type="KEGG" id="pcre:NCTC12858_00727"/>
<keyword evidence="5" id="KW-1185">Reference proteome</keyword>
<evidence type="ECO:0008006" key="6">
    <source>
        <dbReference type="Google" id="ProtNLM"/>
    </source>
</evidence>
<dbReference type="Proteomes" id="UP000249300">
    <property type="component" value="Chromosome 1"/>
</dbReference>
<dbReference type="eggNOG" id="ENOG50330VQ">
    <property type="taxonomic scope" value="Bacteria"/>
</dbReference>